<gene>
    <name evidence="1" type="ORF">EHS25_004247</name>
</gene>
<protein>
    <submittedName>
        <fullName evidence="1">Uncharacterized protein</fullName>
    </submittedName>
</protein>
<comment type="caution">
    <text evidence="1">The sequence shown here is derived from an EMBL/GenBank/DDBJ whole genome shotgun (WGS) entry which is preliminary data.</text>
</comment>
<keyword evidence="2" id="KW-1185">Reference proteome</keyword>
<proteinExistence type="predicted"/>
<dbReference type="OrthoDB" id="10310643at2759"/>
<sequence length="65" mass="7447">MTWPAPASRADAVAESILQHAAPIIYDEPESTSKTQVVEQRKRSYSAGLYTYTKLKWDDFRQDVE</sequence>
<reference evidence="1 2" key="1">
    <citation type="submission" date="2018-11" db="EMBL/GenBank/DDBJ databases">
        <title>Genome sequence of Saitozyma podzolica DSM 27192.</title>
        <authorList>
            <person name="Aliyu H."/>
            <person name="Gorte O."/>
            <person name="Ochsenreither K."/>
        </authorList>
    </citation>
    <scope>NUCLEOTIDE SEQUENCE [LARGE SCALE GENOMIC DNA]</scope>
    <source>
        <strain evidence="1 2">DSM 27192</strain>
    </source>
</reference>
<dbReference type="Proteomes" id="UP000279259">
    <property type="component" value="Unassembled WGS sequence"/>
</dbReference>
<dbReference type="EMBL" id="RSCD01000002">
    <property type="protein sequence ID" value="RSH94444.1"/>
    <property type="molecule type" value="Genomic_DNA"/>
</dbReference>
<evidence type="ECO:0000313" key="1">
    <source>
        <dbReference type="EMBL" id="RSH94444.1"/>
    </source>
</evidence>
<accession>A0A427YTI7</accession>
<evidence type="ECO:0000313" key="2">
    <source>
        <dbReference type="Proteomes" id="UP000279259"/>
    </source>
</evidence>
<dbReference type="AlphaFoldDB" id="A0A427YTI7"/>
<organism evidence="1 2">
    <name type="scientific">Saitozyma podzolica</name>
    <dbReference type="NCBI Taxonomy" id="1890683"/>
    <lineage>
        <taxon>Eukaryota</taxon>
        <taxon>Fungi</taxon>
        <taxon>Dikarya</taxon>
        <taxon>Basidiomycota</taxon>
        <taxon>Agaricomycotina</taxon>
        <taxon>Tremellomycetes</taxon>
        <taxon>Tremellales</taxon>
        <taxon>Trimorphomycetaceae</taxon>
        <taxon>Saitozyma</taxon>
    </lineage>
</organism>
<name>A0A427YTI7_9TREE</name>